<evidence type="ECO:0000313" key="4">
    <source>
        <dbReference type="Proteomes" id="UP000323632"/>
    </source>
</evidence>
<gene>
    <name evidence="3" type="ORF">F0919_15800</name>
</gene>
<dbReference type="RefSeq" id="WP_150033762.1">
    <property type="nucleotide sequence ID" value="NZ_VWSH01000004.1"/>
</dbReference>
<accession>A0A5M6CCS7</accession>
<proteinExistence type="predicted"/>
<feature type="signal peptide" evidence="1">
    <location>
        <begin position="1"/>
        <end position="21"/>
    </location>
</feature>
<dbReference type="EMBL" id="VWSH01000004">
    <property type="protein sequence ID" value="KAA5532260.1"/>
    <property type="molecule type" value="Genomic_DNA"/>
</dbReference>
<sequence length="521" mass="59238">MKTKGVILLLIFLLIKVSVHSQSTETVSTNTIVIGKNEDTQKDITATEYTFKDRIHEIYVNAQSNDVTLQIRGTSKNGKWLDNKGEIVLFDLESHQTKWIRKINYQSEYLSQFGNTFILNNNFVKAASQKINAETGKGLAELKHKVYYVDTTNDVSIGYIVKASGVSYQLVGVDVKDISLKWERELKRDYYWDGLKYINDSTLLVSAAGLHSININTGKGWDYNAITGKKNYKTAAITTVAGITAGLLTGTYFYATDPDLLHGIVSNTLEDSSAFYYASKEELTKIDKVNGQVIWKFPFDENEASHSNIFLIDDRLIMINFGYAFLDNNTIGYGKPFIASFDKNTGNQIFVTDIGDKKNPIKSIFRKKESVLLLFNDSIAAYNINTGLRIGGNKIEKKKNEDLLFFLDNNIYYNVNDSLNPRFKRFDNTKAYVFSDENIIYEINNDLTVSKTFKREDLFFTIVNTGNLNLINRRNQSYILNKNAEIIARFNTSGQSVLKNGLLYDFSDNKLIEVNLSDFFK</sequence>
<dbReference type="SUPFAM" id="SSF50998">
    <property type="entry name" value="Quinoprotein alcohol dehydrogenase-like"/>
    <property type="match status" value="1"/>
</dbReference>
<dbReference type="InterPro" id="IPR000253">
    <property type="entry name" value="FHA_dom"/>
</dbReference>
<evidence type="ECO:0000256" key="1">
    <source>
        <dbReference type="SAM" id="SignalP"/>
    </source>
</evidence>
<name>A0A5M6CCS7_9BACT</name>
<comment type="caution">
    <text evidence="3">The sequence shown here is derived from an EMBL/GenBank/DDBJ whole genome shotgun (WGS) entry which is preliminary data.</text>
</comment>
<dbReference type="Gene3D" id="2.130.10.10">
    <property type="entry name" value="YVTN repeat-like/Quinoprotein amine dehydrogenase"/>
    <property type="match status" value="1"/>
</dbReference>
<reference evidence="3 4" key="1">
    <citation type="submission" date="2019-09" db="EMBL/GenBank/DDBJ databases">
        <title>Genome sequence and assembly of Taibaiella sp.</title>
        <authorList>
            <person name="Chhetri G."/>
        </authorList>
    </citation>
    <scope>NUCLEOTIDE SEQUENCE [LARGE SCALE GENOMIC DNA]</scope>
    <source>
        <strain evidence="3 4">KVB11</strain>
    </source>
</reference>
<evidence type="ECO:0000259" key="2">
    <source>
        <dbReference type="PROSITE" id="PS50006"/>
    </source>
</evidence>
<dbReference type="AlphaFoldDB" id="A0A5M6CCS7"/>
<dbReference type="InterPro" id="IPR015943">
    <property type="entry name" value="WD40/YVTN_repeat-like_dom_sf"/>
</dbReference>
<dbReference type="InterPro" id="IPR011047">
    <property type="entry name" value="Quinoprotein_ADH-like_sf"/>
</dbReference>
<keyword evidence="4" id="KW-1185">Reference proteome</keyword>
<dbReference type="Proteomes" id="UP000323632">
    <property type="component" value="Unassembled WGS sequence"/>
</dbReference>
<dbReference type="PROSITE" id="PS50006">
    <property type="entry name" value="FHA_DOMAIN"/>
    <property type="match status" value="1"/>
</dbReference>
<keyword evidence="1" id="KW-0732">Signal</keyword>
<protein>
    <submittedName>
        <fullName evidence="3">PQQ-like beta-propeller repeat protein</fullName>
    </submittedName>
</protein>
<organism evidence="3 4">
    <name type="scientific">Taibaiella lutea</name>
    <dbReference type="NCBI Taxonomy" id="2608001"/>
    <lineage>
        <taxon>Bacteria</taxon>
        <taxon>Pseudomonadati</taxon>
        <taxon>Bacteroidota</taxon>
        <taxon>Chitinophagia</taxon>
        <taxon>Chitinophagales</taxon>
        <taxon>Chitinophagaceae</taxon>
        <taxon>Taibaiella</taxon>
    </lineage>
</organism>
<feature type="chain" id="PRO_5024289187" evidence="1">
    <location>
        <begin position="22"/>
        <end position="521"/>
    </location>
</feature>
<feature type="domain" description="FHA" evidence="2">
    <location>
        <begin position="32"/>
        <end position="86"/>
    </location>
</feature>
<evidence type="ECO:0000313" key="3">
    <source>
        <dbReference type="EMBL" id="KAA5532260.1"/>
    </source>
</evidence>